<dbReference type="PROSITE" id="PS51747">
    <property type="entry name" value="CYT_DCMP_DEAMINASES_2"/>
    <property type="match status" value="1"/>
</dbReference>
<evidence type="ECO:0000259" key="5">
    <source>
        <dbReference type="PROSITE" id="PS51747"/>
    </source>
</evidence>
<feature type="domain" description="CMP/dCMP-type deaminase" evidence="5">
    <location>
        <begin position="135"/>
        <end position="270"/>
    </location>
</feature>
<keyword evidence="2" id="KW-0479">Metal-binding</keyword>
<keyword evidence="4" id="KW-0862">Zinc</keyword>
<dbReference type="PANTHER" id="PTHR11086:SF18">
    <property type="entry name" value="DEOXYCYTIDYLATE DEAMINASE"/>
    <property type="match status" value="1"/>
</dbReference>
<comment type="similarity">
    <text evidence="1">Belongs to the cytidine and deoxycytidylate deaminase family.</text>
</comment>
<evidence type="ECO:0000313" key="7">
    <source>
        <dbReference type="Proteomes" id="UP000177130"/>
    </source>
</evidence>
<gene>
    <name evidence="6" type="ORF">A3C72_01945</name>
</gene>
<dbReference type="EMBL" id="MHRK01000011">
    <property type="protein sequence ID" value="OHA24431.1"/>
    <property type="molecule type" value="Genomic_DNA"/>
</dbReference>
<evidence type="ECO:0000256" key="1">
    <source>
        <dbReference type="ARBA" id="ARBA00006576"/>
    </source>
</evidence>
<keyword evidence="3" id="KW-0378">Hydrolase</keyword>
<dbReference type="SUPFAM" id="SSF53927">
    <property type="entry name" value="Cytidine deaminase-like"/>
    <property type="match status" value="1"/>
</dbReference>
<dbReference type="InterPro" id="IPR015517">
    <property type="entry name" value="dCMP_deaminase-rel"/>
</dbReference>
<dbReference type="AlphaFoldDB" id="A0A1G2MN27"/>
<dbReference type="PROSITE" id="PS00903">
    <property type="entry name" value="CYT_DCMP_DEAMINASES_1"/>
    <property type="match status" value="1"/>
</dbReference>
<dbReference type="GO" id="GO:0008270">
    <property type="term" value="F:zinc ion binding"/>
    <property type="evidence" value="ECO:0007669"/>
    <property type="project" value="InterPro"/>
</dbReference>
<evidence type="ECO:0000256" key="3">
    <source>
        <dbReference type="ARBA" id="ARBA00022801"/>
    </source>
</evidence>
<dbReference type="Pfam" id="PF00383">
    <property type="entry name" value="dCMP_cyt_deam_1"/>
    <property type="match status" value="1"/>
</dbReference>
<protein>
    <recommendedName>
        <fullName evidence="5">CMP/dCMP-type deaminase domain-containing protein</fullName>
    </recommendedName>
</protein>
<dbReference type="InterPro" id="IPR002125">
    <property type="entry name" value="CMP_dCMP_dom"/>
</dbReference>
<proteinExistence type="inferred from homology"/>
<sequence>MKSKLIAFVPVIHKGYLDLFQKYPDVGLLGQEIIDSYTSLFRDLRVVSPQSMAEILLKSGAVEKADVLASGDLKKIAKSGERIVMVEDDVSRDIAAKYFKNSDVTFEKIFLRWGSRLQTEGENVVPPDRKITKLAVDRKFMKEAAGEAEKSSDWWRQIGAVIVKNKKVILRSHNRHLPTDYHLSTFGDPRSNFDKGERLDIYTSIHGESDLVAKAASKGISLKGTSIYVSTFPCSNCARLLAEAGVKKVFYEKGYSRLDAENVLNAYGVEIILVGKS</sequence>
<evidence type="ECO:0000256" key="2">
    <source>
        <dbReference type="ARBA" id="ARBA00022723"/>
    </source>
</evidence>
<dbReference type="GO" id="GO:0005737">
    <property type="term" value="C:cytoplasm"/>
    <property type="evidence" value="ECO:0007669"/>
    <property type="project" value="TreeGrafter"/>
</dbReference>
<evidence type="ECO:0000313" key="6">
    <source>
        <dbReference type="EMBL" id="OHA24431.1"/>
    </source>
</evidence>
<evidence type="ECO:0000256" key="4">
    <source>
        <dbReference type="ARBA" id="ARBA00022833"/>
    </source>
</evidence>
<dbReference type="InterPro" id="IPR016193">
    <property type="entry name" value="Cytidine_deaminase-like"/>
</dbReference>
<name>A0A1G2MN27_9BACT</name>
<dbReference type="Proteomes" id="UP000177130">
    <property type="component" value="Unassembled WGS sequence"/>
</dbReference>
<dbReference type="STRING" id="1802306.A3C72_01945"/>
<accession>A0A1G2MN27</accession>
<comment type="caution">
    <text evidence="6">The sequence shown here is derived from an EMBL/GenBank/DDBJ whole genome shotgun (WGS) entry which is preliminary data.</text>
</comment>
<organism evidence="6 7">
    <name type="scientific">Candidatus Taylorbacteria bacterium RIFCSPHIGHO2_02_FULL_43_32b</name>
    <dbReference type="NCBI Taxonomy" id="1802306"/>
    <lineage>
        <taxon>Bacteria</taxon>
        <taxon>Candidatus Tayloriibacteriota</taxon>
    </lineage>
</organism>
<dbReference type="InterPro" id="IPR016192">
    <property type="entry name" value="APOBEC/CMP_deaminase_Zn-bd"/>
</dbReference>
<dbReference type="PANTHER" id="PTHR11086">
    <property type="entry name" value="DEOXYCYTIDYLATE DEAMINASE-RELATED"/>
    <property type="match status" value="1"/>
</dbReference>
<dbReference type="Gene3D" id="3.40.140.10">
    <property type="entry name" value="Cytidine Deaminase, domain 2"/>
    <property type="match status" value="1"/>
</dbReference>
<reference evidence="6 7" key="1">
    <citation type="journal article" date="2016" name="Nat. Commun.">
        <title>Thousands of microbial genomes shed light on interconnected biogeochemical processes in an aquifer system.</title>
        <authorList>
            <person name="Anantharaman K."/>
            <person name="Brown C.T."/>
            <person name="Hug L.A."/>
            <person name="Sharon I."/>
            <person name="Castelle C.J."/>
            <person name="Probst A.J."/>
            <person name="Thomas B.C."/>
            <person name="Singh A."/>
            <person name="Wilkins M.J."/>
            <person name="Karaoz U."/>
            <person name="Brodie E.L."/>
            <person name="Williams K.H."/>
            <person name="Hubbard S.S."/>
            <person name="Banfield J.F."/>
        </authorList>
    </citation>
    <scope>NUCLEOTIDE SEQUENCE [LARGE SCALE GENOMIC DNA]</scope>
</reference>
<dbReference type="GO" id="GO:0004132">
    <property type="term" value="F:dCMP deaminase activity"/>
    <property type="evidence" value="ECO:0007669"/>
    <property type="project" value="TreeGrafter"/>
</dbReference>